<accession>A0A6C0DLJ8</accession>
<evidence type="ECO:0000259" key="3">
    <source>
        <dbReference type="SMART" id="SM00662"/>
    </source>
</evidence>
<name>A0A6C0DLJ8_9ZZZZ</name>
<feature type="domain" description="DNA-directed RNA polymerase RpoA/D/Rpb3-type" evidence="3">
    <location>
        <begin position="14"/>
        <end position="266"/>
    </location>
</feature>
<evidence type="ECO:0000256" key="2">
    <source>
        <dbReference type="ARBA" id="ARBA00023163"/>
    </source>
</evidence>
<dbReference type="AlphaFoldDB" id="A0A6C0DLJ8"/>
<dbReference type="SMART" id="SM00662">
    <property type="entry name" value="RPOLD"/>
    <property type="match status" value="1"/>
</dbReference>
<dbReference type="InterPro" id="IPR036603">
    <property type="entry name" value="RBP11-like"/>
</dbReference>
<dbReference type="EMBL" id="MN739636">
    <property type="protein sequence ID" value="QHT17453.1"/>
    <property type="molecule type" value="Genomic_DNA"/>
</dbReference>
<dbReference type="Pfam" id="PF01193">
    <property type="entry name" value="RNA_pol_L"/>
    <property type="match status" value="1"/>
</dbReference>
<dbReference type="GO" id="GO:0003899">
    <property type="term" value="F:DNA-directed RNA polymerase activity"/>
    <property type="evidence" value="ECO:0007669"/>
    <property type="project" value="InterPro"/>
</dbReference>
<evidence type="ECO:0000256" key="1">
    <source>
        <dbReference type="ARBA" id="ARBA00022478"/>
    </source>
</evidence>
<keyword evidence="2" id="KW-0804">Transcription</keyword>
<dbReference type="GO" id="GO:0046983">
    <property type="term" value="F:protein dimerization activity"/>
    <property type="evidence" value="ECO:0007669"/>
    <property type="project" value="InterPro"/>
</dbReference>
<sequence length="367" mass="42451">MNPTISNIIEEGDVLKFTLSGLNVSLANALRRTILSDIPTLAFYTETHANNDCNITVNTTRLHNEILKHRLSCIPIHMKELDLLPGNYVLDLDVKNDTENMLIVTTEHFKIRNKSNGNLLTQEEVRKIFPPCQKTNMYIDFARLRPRIGDSIPGEQLKLTAEFSVHTAKDNSMYNVVSKCAYGNTLDAEKIKDTWDEYENKLRAEETPNDDIEFQKRNFYMLDAQRHFKENSYDFVLQTIGVYDNVEIVKKACAVLQNKLVELVQSIDSDIVPILNSETTIDNCYDIILENEDYTIGKVLEYILYEKYYVNEKILSFCGFKKFHPHNDDSTIRIAYIQPSDKRTASQHLRISCIDAIEVYKKIRELM</sequence>
<dbReference type="InterPro" id="IPR050518">
    <property type="entry name" value="Rpo3/RPB3_RNA_Pol_subunit"/>
</dbReference>
<dbReference type="PANTHER" id="PTHR11800:SF2">
    <property type="entry name" value="DNA-DIRECTED RNA POLYMERASE II SUBUNIT RPB3"/>
    <property type="match status" value="1"/>
</dbReference>
<dbReference type="SUPFAM" id="SSF55257">
    <property type="entry name" value="RBP11-like subunits of RNA polymerase"/>
    <property type="match status" value="2"/>
</dbReference>
<keyword evidence="1" id="KW-0240">DNA-directed RNA polymerase</keyword>
<dbReference type="PANTHER" id="PTHR11800">
    <property type="entry name" value="DNA-DIRECTED RNA POLYMERASE"/>
    <property type="match status" value="1"/>
</dbReference>
<dbReference type="Gene3D" id="3.30.1360.10">
    <property type="entry name" value="RNA polymerase, RBP11-like subunit"/>
    <property type="match status" value="2"/>
</dbReference>
<dbReference type="Gene3D" id="2.170.120.12">
    <property type="entry name" value="DNA-directed RNA polymerase, insert domain"/>
    <property type="match status" value="1"/>
</dbReference>
<dbReference type="SUPFAM" id="SSF56553">
    <property type="entry name" value="Insert subdomain of RNA polymerase alpha subunit"/>
    <property type="match status" value="1"/>
</dbReference>
<protein>
    <recommendedName>
        <fullName evidence="3">DNA-directed RNA polymerase RpoA/D/Rpb3-type domain-containing protein</fullName>
    </recommendedName>
</protein>
<dbReference type="InterPro" id="IPR011263">
    <property type="entry name" value="DNA-dir_RNA_pol_RpoA/D/Rpb3"/>
</dbReference>
<dbReference type="GO" id="GO:0000428">
    <property type="term" value="C:DNA-directed RNA polymerase complex"/>
    <property type="evidence" value="ECO:0007669"/>
    <property type="project" value="UniProtKB-KW"/>
</dbReference>
<reference evidence="4" key="1">
    <citation type="journal article" date="2020" name="Nature">
        <title>Giant virus diversity and host interactions through global metagenomics.</title>
        <authorList>
            <person name="Schulz F."/>
            <person name="Roux S."/>
            <person name="Paez-Espino D."/>
            <person name="Jungbluth S."/>
            <person name="Walsh D.A."/>
            <person name="Denef V.J."/>
            <person name="McMahon K.D."/>
            <person name="Konstantinidis K.T."/>
            <person name="Eloe-Fadrosh E.A."/>
            <person name="Kyrpides N.C."/>
            <person name="Woyke T."/>
        </authorList>
    </citation>
    <scope>NUCLEOTIDE SEQUENCE</scope>
    <source>
        <strain evidence="4">GVMAG-M-3300023174-24</strain>
    </source>
</reference>
<organism evidence="4">
    <name type="scientific">viral metagenome</name>
    <dbReference type="NCBI Taxonomy" id="1070528"/>
    <lineage>
        <taxon>unclassified sequences</taxon>
        <taxon>metagenomes</taxon>
        <taxon>organismal metagenomes</taxon>
    </lineage>
</organism>
<proteinExistence type="predicted"/>
<evidence type="ECO:0000313" key="4">
    <source>
        <dbReference type="EMBL" id="QHT17453.1"/>
    </source>
</evidence>
<dbReference type="GO" id="GO:0006351">
    <property type="term" value="P:DNA-templated transcription"/>
    <property type="evidence" value="ECO:0007669"/>
    <property type="project" value="InterPro"/>
</dbReference>
<dbReference type="InterPro" id="IPR036643">
    <property type="entry name" value="RNApol_insert_sf"/>
</dbReference>